<dbReference type="SMART" id="SM01305">
    <property type="entry name" value="RESP18"/>
    <property type="match status" value="1"/>
</dbReference>
<dbReference type="GO" id="GO:0005783">
    <property type="term" value="C:endoplasmic reticulum"/>
    <property type="evidence" value="ECO:0007669"/>
    <property type="project" value="TreeGrafter"/>
</dbReference>
<keyword evidence="2" id="KW-0968">Cytoplasmic vesicle</keyword>
<reference evidence="5" key="1">
    <citation type="submission" date="2020-12" db="EMBL/GenBank/DDBJ databases">
        <authorList>
            <consortium name="Molecular Ecology Group"/>
        </authorList>
    </citation>
    <scope>NUCLEOTIDE SEQUENCE</scope>
    <source>
        <strain evidence="5">TBG_1078</strain>
    </source>
</reference>
<dbReference type="Proteomes" id="UP000645828">
    <property type="component" value="Unassembled WGS sequence"/>
</dbReference>
<comment type="subcellular location">
    <subcellularLocation>
        <location evidence="1">Cytoplasmic vesicle</location>
        <location evidence="1">Secretory vesicle</location>
    </subcellularLocation>
</comment>
<feature type="compositionally biased region" description="Pro residues" evidence="3">
    <location>
        <begin position="99"/>
        <end position="109"/>
    </location>
</feature>
<dbReference type="InterPro" id="IPR024833">
    <property type="entry name" value="RESP18"/>
</dbReference>
<dbReference type="Pfam" id="PF14948">
    <property type="entry name" value="RESP18"/>
    <property type="match status" value="1"/>
</dbReference>
<accession>A0A811ZBW5</accession>
<protein>
    <submittedName>
        <fullName evidence="5">(raccoon dog) hypothetical protein</fullName>
    </submittedName>
</protein>
<dbReference type="AlphaFoldDB" id="A0A811ZBW5"/>
<dbReference type="InterPro" id="IPR029403">
    <property type="entry name" value="RESP18_dom"/>
</dbReference>
<gene>
    <name evidence="5" type="ORF">NYPRO_LOCUS18975</name>
</gene>
<dbReference type="PANTHER" id="PTHR17314">
    <property type="entry name" value="REGULATED ENDOCRINE SPECIFIC PROTEIN 18"/>
    <property type="match status" value="1"/>
</dbReference>
<sequence>MGSLIWDSVPGPWDHILSPRLCCYLEICAKEGQSQVGMQPARSQKDVINLVFQYWQGVLQWLVPQGLFWKDDVTQDMKTQKIEHMPRLHASETSMMDEPFPPKPPRPGV</sequence>
<evidence type="ECO:0000259" key="4">
    <source>
        <dbReference type="Pfam" id="PF14948"/>
    </source>
</evidence>
<comment type="caution">
    <text evidence="5">The sequence shown here is derived from an EMBL/GenBank/DDBJ whole genome shotgun (WGS) entry which is preliminary data.</text>
</comment>
<evidence type="ECO:0000313" key="6">
    <source>
        <dbReference type="Proteomes" id="UP000645828"/>
    </source>
</evidence>
<dbReference type="EMBL" id="CAJHUB010000761">
    <property type="protein sequence ID" value="CAD7686182.1"/>
    <property type="molecule type" value="Genomic_DNA"/>
</dbReference>
<dbReference type="GO" id="GO:0030133">
    <property type="term" value="C:transport vesicle"/>
    <property type="evidence" value="ECO:0007669"/>
    <property type="project" value="UniProtKB-SubCell"/>
</dbReference>
<keyword evidence="6" id="KW-1185">Reference proteome</keyword>
<evidence type="ECO:0000256" key="3">
    <source>
        <dbReference type="SAM" id="MobiDB-lite"/>
    </source>
</evidence>
<feature type="region of interest" description="Disordered" evidence="3">
    <location>
        <begin position="86"/>
        <end position="109"/>
    </location>
</feature>
<feature type="domain" description="RESP18" evidence="4">
    <location>
        <begin position="32"/>
        <end position="97"/>
    </location>
</feature>
<evidence type="ECO:0000256" key="2">
    <source>
        <dbReference type="ARBA" id="ARBA00023329"/>
    </source>
</evidence>
<evidence type="ECO:0000256" key="1">
    <source>
        <dbReference type="ARBA" id="ARBA00004398"/>
    </source>
</evidence>
<evidence type="ECO:0000313" key="5">
    <source>
        <dbReference type="EMBL" id="CAD7686182.1"/>
    </source>
</evidence>
<dbReference type="PANTHER" id="PTHR17314:SF0">
    <property type="entry name" value="REGULATED ENDOCRINE-SPECIFIC PROTEIN 18"/>
    <property type="match status" value="1"/>
</dbReference>
<proteinExistence type="predicted"/>
<name>A0A811ZBW5_NYCPR</name>
<organism evidence="5 6">
    <name type="scientific">Nyctereutes procyonoides</name>
    <name type="common">Raccoon dog</name>
    <name type="synonym">Canis procyonoides</name>
    <dbReference type="NCBI Taxonomy" id="34880"/>
    <lineage>
        <taxon>Eukaryota</taxon>
        <taxon>Metazoa</taxon>
        <taxon>Chordata</taxon>
        <taxon>Craniata</taxon>
        <taxon>Vertebrata</taxon>
        <taxon>Euteleostomi</taxon>
        <taxon>Mammalia</taxon>
        <taxon>Eutheria</taxon>
        <taxon>Laurasiatheria</taxon>
        <taxon>Carnivora</taxon>
        <taxon>Caniformia</taxon>
        <taxon>Canidae</taxon>
        <taxon>Nyctereutes</taxon>
    </lineage>
</organism>